<proteinExistence type="inferred from homology"/>
<dbReference type="InterPro" id="IPR007607">
    <property type="entry name" value="BacA/B"/>
</dbReference>
<dbReference type="EMBL" id="AP023086">
    <property type="protein sequence ID" value="BCD98110.1"/>
    <property type="molecule type" value="Genomic_DNA"/>
</dbReference>
<feature type="region of interest" description="Disordered" evidence="2">
    <location>
        <begin position="1"/>
        <end position="79"/>
    </location>
</feature>
<name>A0AAN1WI96_9GAMM</name>
<feature type="compositionally biased region" description="Polar residues" evidence="2">
    <location>
        <begin position="30"/>
        <end position="46"/>
    </location>
</feature>
<dbReference type="Proteomes" id="UP001320119">
    <property type="component" value="Chromosome"/>
</dbReference>
<dbReference type="PANTHER" id="PTHR35024:SF4">
    <property type="entry name" value="POLYMER-FORMING CYTOSKELETAL PROTEIN"/>
    <property type="match status" value="1"/>
</dbReference>
<evidence type="ECO:0008006" key="5">
    <source>
        <dbReference type="Google" id="ProtNLM"/>
    </source>
</evidence>
<evidence type="ECO:0000256" key="1">
    <source>
        <dbReference type="ARBA" id="ARBA00044755"/>
    </source>
</evidence>
<sequence length="205" mass="21367">MDGILTSMGLFGDKKANAAPATTIKGKPPSNASEETFQGDQSSAVINRTPEMKSRTTSSAAPSNVDGEPPHDVSLSDELSPSAVIGSKINFKGELSGDEDLLIQGKVEGTVTLKGHKLTVGKLGYVKANLQAKNIIIDGTVEGDILADEHIAINASSIVKGNIIAERVTLEDGAKFRGSIDMDTDAGPKEPLKPLAAKIDSKDGE</sequence>
<evidence type="ECO:0000256" key="2">
    <source>
        <dbReference type="SAM" id="MobiDB-lite"/>
    </source>
</evidence>
<comment type="similarity">
    <text evidence="1">Belongs to the bactofilin family.</text>
</comment>
<feature type="compositionally biased region" description="Basic and acidic residues" evidence="2">
    <location>
        <begin position="179"/>
        <end position="192"/>
    </location>
</feature>
<dbReference type="Pfam" id="PF04519">
    <property type="entry name" value="Bactofilin"/>
    <property type="match status" value="1"/>
</dbReference>
<accession>A0AAN1WI96</accession>
<evidence type="ECO:0000313" key="3">
    <source>
        <dbReference type="EMBL" id="BCD98110.1"/>
    </source>
</evidence>
<dbReference type="KEGG" id="marq:MARGE09_P2311"/>
<dbReference type="RefSeq" id="WP_236982244.1">
    <property type="nucleotide sequence ID" value="NZ_AP023086.1"/>
</dbReference>
<feature type="region of interest" description="Disordered" evidence="2">
    <location>
        <begin position="179"/>
        <end position="205"/>
    </location>
</feature>
<evidence type="ECO:0000313" key="4">
    <source>
        <dbReference type="Proteomes" id="UP001320119"/>
    </source>
</evidence>
<gene>
    <name evidence="3" type="ORF">MARGE09_P2311</name>
</gene>
<organism evidence="3 4">
    <name type="scientific">Marinagarivorans cellulosilyticus</name>
    <dbReference type="NCBI Taxonomy" id="2721545"/>
    <lineage>
        <taxon>Bacteria</taxon>
        <taxon>Pseudomonadati</taxon>
        <taxon>Pseudomonadota</taxon>
        <taxon>Gammaproteobacteria</taxon>
        <taxon>Cellvibrionales</taxon>
        <taxon>Cellvibrionaceae</taxon>
        <taxon>Marinagarivorans</taxon>
    </lineage>
</organism>
<dbReference type="AlphaFoldDB" id="A0AAN1WI96"/>
<protein>
    <recommendedName>
        <fullName evidence="5">Polymer-forming cytoskeletal protein</fullName>
    </recommendedName>
</protein>
<reference evidence="3 4" key="1">
    <citation type="journal article" date="2022" name="IScience">
        <title>An ultrasensitive nanofiber-based assay for enzymatic hydrolysis and deep-sea microbial degradation of cellulose.</title>
        <authorList>
            <person name="Tsudome M."/>
            <person name="Tachioka M."/>
            <person name="Miyazaki M."/>
            <person name="Uchimura K."/>
            <person name="Tsuda M."/>
            <person name="Takaki Y."/>
            <person name="Deguchi S."/>
        </authorList>
    </citation>
    <scope>NUCLEOTIDE SEQUENCE [LARGE SCALE GENOMIC DNA]</scope>
    <source>
        <strain evidence="3 4">GE09</strain>
    </source>
</reference>
<keyword evidence="4" id="KW-1185">Reference proteome</keyword>
<dbReference type="PANTHER" id="PTHR35024">
    <property type="entry name" value="HYPOTHETICAL CYTOSOLIC PROTEIN"/>
    <property type="match status" value="1"/>
</dbReference>